<comment type="caution">
    <text evidence="5">The sequence shown here is derived from an EMBL/GenBank/DDBJ whole genome shotgun (WGS) entry which is preliminary data.</text>
</comment>
<keyword evidence="3" id="KW-0732">Signal</keyword>
<feature type="chain" id="PRO_5012772973" description="LysM domain-containing protein" evidence="3">
    <location>
        <begin position="24"/>
        <end position="100"/>
    </location>
</feature>
<dbReference type="InterPro" id="IPR018392">
    <property type="entry name" value="LysM"/>
</dbReference>
<keyword evidence="2" id="KW-0843">Virulence</keyword>
<organism evidence="5 6">
    <name type="scientific">Penicillium subrubescens</name>
    <dbReference type="NCBI Taxonomy" id="1316194"/>
    <lineage>
        <taxon>Eukaryota</taxon>
        <taxon>Fungi</taxon>
        <taxon>Dikarya</taxon>
        <taxon>Ascomycota</taxon>
        <taxon>Pezizomycotina</taxon>
        <taxon>Eurotiomycetes</taxon>
        <taxon>Eurotiomycetidae</taxon>
        <taxon>Eurotiales</taxon>
        <taxon>Aspergillaceae</taxon>
        <taxon>Penicillium</taxon>
    </lineage>
</organism>
<reference evidence="5 6" key="1">
    <citation type="submission" date="2016-10" db="EMBL/GenBank/DDBJ databases">
        <title>Genome sequence of the ascomycete fungus Penicillium subrubescens.</title>
        <authorList>
            <person name="De Vries R.P."/>
            <person name="Peng M."/>
            <person name="Dilokpimol A."/>
            <person name="Hilden K."/>
            <person name="Makela M.R."/>
            <person name="Grigoriev I."/>
            <person name="Riley R."/>
            <person name="Granchi Z."/>
        </authorList>
    </citation>
    <scope>NUCLEOTIDE SEQUENCE [LARGE SCALE GENOMIC DNA]</scope>
    <source>
        <strain evidence="5 6">CBS 132785</strain>
    </source>
</reference>
<dbReference type="SUPFAM" id="SSF54106">
    <property type="entry name" value="LysM domain"/>
    <property type="match status" value="1"/>
</dbReference>
<evidence type="ECO:0000256" key="2">
    <source>
        <dbReference type="ARBA" id="ARBA00023026"/>
    </source>
</evidence>
<evidence type="ECO:0000256" key="1">
    <source>
        <dbReference type="ARBA" id="ARBA00022669"/>
    </source>
</evidence>
<keyword evidence="6" id="KW-1185">Reference proteome</keyword>
<proteinExistence type="predicted"/>
<dbReference type="InterPro" id="IPR052210">
    <property type="entry name" value="LysM1-like"/>
</dbReference>
<evidence type="ECO:0000313" key="5">
    <source>
        <dbReference type="EMBL" id="OKP11648.1"/>
    </source>
</evidence>
<evidence type="ECO:0000313" key="6">
    <source>
        <dbReference type="Proteomes" id="UP000186955"/>
    </source>
</evidence>
<dbReference type="PANTHER" id="PTHR34997:SF1">
    <property type="entry name" value="PEPTIDOGLYCAN-BINDING LYSIN DOMAIN"/>
    <property type="match status" value="1"/>
</dbReference>
<protein>
    <recommendedName>
        <fullName evidence="4">LysM domain-containing protein</fullName>
    </recommendedName>
</protein>
<gene>
    <name evidence="5" type="ORF">PENSUB_2720</name>
</gene>
<dbReference type="Gene3D" id="3.10.350.10">
    <property type="entry name" value="LysM domain"/>
    <property type="match status" value="1"/>
</dbReference>
<name>A0A1Q5UGN0_9EURO</name>
<dbReference type="AlphaFoldDB" id="A0A1Q5UGN0"/>
<evidence type="ECO:0000259" key="4">
    <source>
        <dbReference type="PROSITE" id="PS51782"/>
    </source>
</evidence>
<dbReference type="Proteomes" id="UP000186955">
    <property type="component" value="Unassembled WGS sequence"/>
</dbReference>
<dbReference type="InterPro" id="IPR036779">
    <property type="entry name" value="LysM_dom_sf"/>
</dbReference>
<dbReference type="PANTHER" id="PTHR34997">
    <property type="entry name" value="AM15"/>
    <property type="match status" value="1"/>
</dbReference>
<accession>A0A1Q5UGN0</accession>
<dbReference type="EMBL" id="MNBE01000274">
    <property type="protein sequence ID" value="OKP11648.1"/>
    <property type="molecule type" value="Genomic_DNA"/>
</dbReference>
<dbReference type="PROSITE" id="PS51782">
    <property type="entry name" value="LYSM"/>
    <property type="match status" value="1"/>
</dbReference>
<keyword evidence="1" id="KW-0147">Chitin-binding</keyword>
<sequence length="100" mass="10999">MTISISQALLLAIGLATSALSTAVNPQAANERNVALRNCVAFYRVASGDDCIHIQQSHPDTFTMEELYQWNPMINKDCTNLQVGYPICIRKLRKDCPSGA</sequence>
<feature type="domain" description="LysM" evidence="4">
    <location>
        <begin position="41"/>
        <end position="89"/>
    </location>
</feature>
<evidence type="ECO:0000256" key="3">
    <source>
        <dbReference type="SAM" id="SignalP"/>
    </source>
</evidence>
<dbReference type="CDD" id="cd00118">
    <property type="entry name" value="LysM"/>
    <property type="match status" value="1"/>
</dbReference>
<feature type="signal peptide" evidence="3">
    <location>
        <begin position="1"/>
        <end position="23"/>
    </location>
</feature>
<dbReference type="GO" id="GO:0008061">
    <property type="term" value="F:chitin binding"/>
    <property type="evidence" value="ECO:0007669"/>
    <property type="project" value="UniProtKB-KW"/>
</dbReference>
<dbReference type="OrthoDB" id="5985073at2759"/>